<dbReference type="KEGG" id="mgik:GO620_013225"/>
<keyword evidence="2" id="KW-1185">Reference proteome</keyword>
<evidence type="ECO:0000313" key="1">
    <source>
        <dbReference type="EMBL" id="QQL49131.1"/>
    </source>
</evidence>
<dbReference type="Proteomes" id="UP000429232">
    <property type="component" value="Chromosome"/>
</dbReference>
<proteinExistence type="predicted"/>
<dbReference type="SUPFAM" id="SSF117074">
    <property type="entry name" value="Hypothetical protein PA1324"/>
    <property type="match status" value="1"/>
</dbReference>
<dbReference type="AlphaFoldDB" id="A0A6I4IPI3"/>
<sequence>MFARDRRYRNFLFQTKAFAALIAVLLFFLPDAKAQIQSDYDEVPVAFNVQNVDNTQLNILVKDEKAYLPVSYVFDFLKIKNVPSADRDSLTGFFLSEADTYNIDRLHSVINYKGKPFPVVEGGLFKSAGMLYLESSYFGKVFALNCNFNFRNLTINVNTELELPVMREMRLNNSRANALKVGVATRADTVVKRTYPAFKFGMADWSVINSQETNLGNTSRAYLGLGAVVAGGETNLNLNYSTVDHFDKRNQFYSWRLANNDNAALRQIVAGKVYATSISSIYAPILGVTLTNTPTTFRRAYGTYTLTNTTFPNWMVELYVNNVLVSFVRTDAAGLYTFQVPLVYGSSQIKLRFYGPSGEERYTEQNITIPYTFLPKKEFEYNVTSGVVDDGTNAKFARLTTGYGLSSRVTVGAGAEYTSANTTGIILDSLKTKNNGNFIPFANVSARVFKNLLVSGEYDYNVRTRLVATYNLLSGLQIEYNDTWYKQGQTAIANTFLEERKAIVSIPLRSRSFAAFTRFTFDQILLPGSYYATADWLISASAGKFLASVNTYGVLVKSSAPYLYSNFAFTLTLFRQYLFTQQVQVEYRNRRIVNFKDQIERRLWRNGYMNFSIENDLNANLPTVELGFRYDLPFAQTSASVRANKAFTRYTQSANGSMIYDGKSGYTGFKNYTNVGKGALNVIAFLDLNENGKKDPGEPRASGIKLKLNSGRVEINTRDTSVRITDLEPYINYLLEIDPLSFESIAWRLKKHNFSVAVDPNQTKEIDVPVTISSEVSGRVSFIEDGEDRGVGRAIVGFYNNAGKLVARTTTEQDGYFSYMGLSPGDYYAKIDPDQLKEINFESTPEKLDFHIRRTVEGDTVDNLAFLLRELPKKTKPAKP</sequence>
<accession>A0A6I4IPI3</accession>
<reference evidence="1 2" key="1">
    <citation type="submission" date="2020-12" db="EMBL/GenBank/DDBJ databases">
        <title>HMF7856_wgs.fasta genome submission.</title>
        <authorList>
            <person name="Kang H."/>
            <person name="Kim H."/>
            <person name="Joh K."/>
        </authorList>
    </citation>
    <scope>NUCLEOTIDE SEQUENCE [LARGE SCALE GENOMIC DNA]</scope>
    <source>
        <strain evidence="1 2">HMF7856</strain>
    </source>
</reference>
<organism evidence="1 2">
    <name type="scientific">Mucilaginibacter ginkgonis</name>
    <dbReference type="NCBI Taxonomy" id="2682091"/>
    <lineage>
        <taxon>Bacteria</taxon>
        <taxon>Pseudomonadati</taxon>
        <taxon>Bacteroidota</taxon>
        <taxon>Sphingobacteriia</taxon>
        <taxon>Sphingobacteriales</taxon>
        <taxon>Sphingobacteriaceae</taxon>
        <taxon>Mucilaginibacter</taxon>
    </lineage>
</organism>
<evidence type="ECO:0000313" key="2">
    <source>
        <dbReference type="Proteomes" id="UP000429232"/>
    </source>
</evidence>
<dbReference type="InterPro" id="IPR013783">
    <property type="entry name" value="Ig-like_fold"/>
</dbReference>
<dbReference type="Gene3D" id="2.60.40.10">
    <property type="entry name" value="Immunoglobulins"/>
    <property type="match status" value="1"/>
</dbReference>
<name>A0A6I4IPI3_9SPHI</name>
<gene>
    <name evidence="1" type="ORF">GO620_013225</name>
</gene>
<evidence type="ECO:0008006" key="3">
    <source>
        <dbReference type="Google" id="ProtNLM"/>
    </source>
</evidence>
<dbReference type="RefSeq" id="WP_157526911.1">
    <property type="nucleotide sequence ID" value="NZ_CP066775.1"/>
</dbReference>
<protein>
    <recommendedName>
        <fullName evidence="3">SD-repeat containing protein B domain-containing protein</fullName>
    </recommendedName>
</protein>
<dbReference type="EMBL" id="CP066775">
    <property type="protein sequence ID" value="QQL49131.1"/>
    <property type="molecule type" value="Genomic_DNA"/>
</dbReference>